<sequence>MACEHKNKKLIGAYGTYQLRHTYRCRDCKKIIEKRVDF</sequence>
<comment type="caution">
    <text evidence="1">The sequence shown here is derived from an EMBL/GenBank/DDBJ whole genome shotgun (WGS) entry which is preliminary data.</text>
</comment>
<dbReference type="AlphaFoldDB" id="A0A0F9E301"/>
<accession>A0A0F9E301</accession>
<proteinExistence type="predicted"/>
<gene>
    <name evidence="1" type="ORF">LCGC14_2204580</name>
</gene>
<name>A0A0F9E301_9ZZZZ</name>
<dbReference type="EMBL" id="LAZR01029126">
    <property type="protein sequence ID" value="KKL60506.1"/>
    <property type="molecule type" value="Genomic_DNA"/>
</dbReference>
<feature type="non-terminal residue" evidence="1">
    <location>
        <position position="38"/>
    </location>
</feature>
<organism evidence="1">
    <name type="scientific">marine sediment metagenome</name>
    <dbReference type="NCBI Taxonomy" id="412755"/>
    <lineage>
        <taxon>unclassified sequences</taxon>
        <taxon>metagenomes</taxon>
        <taxon>ecological metagenomes</taxon>
    </lineage>
</organism>
<protein>
    <submittedName>
        <fullName evidence="1">Uncharacterized protein</fullName>
    </submittedName>
</protein>
<evidence type="ECO:0000313" key="1">
    <source>
        <dbReference type="EMBL" id="KKL60506.1"/>
    </source>
</evidence>
<reference evidence="1" key="1">
    <citation type="journal article" date="2015" name="Nature">
        <title>Complex archaea that bridge the gap between prokaryotes and eukaryotes.</title>
        <authorList>
            <person name="Spang A."/>
            <person name="Saw J.H."/>
            <person name="Jorgensen S.L."/>
            <person name="Zaremba-Niedzwiedzka K."/>
            <person name="Martijn J."/>
            <person name="Lind A.E."/>
            <person name="van Eijk R."/>
            <person name="Schleper C."/>
            <person name="Guy L."/>
            <person name="Ettema T.J."/>
        </authorList>
    </citation>
    <scope>NUCLEOTIDE SEQUENCE</scope>
</reference>